<dbReference type="Pfam" id="PF02194">
    <property type="entry name" value="PXA"/>
    <property type="match status" value="1"/>
</dbReference>
<organism evidence="7 8">
    <name type="scientific">Arabis alpina</name>
    <name type="common">Alpine rock-cress</name>
    <dbReference type="NCBI Taxonomy" id="50452"/>
    <lineage>
        <taxon>Eukaryota</taxon>
        <taxon>Viridiplantae</taxon>
        <taxon>Streptophyta</taxon>
        <taxon>Embryophyta</taxon>
        <taxon>Tracheophyta</taxon>
        <taxon>Spermatophyta</taxon>
        <taxon>Magnoliopsida</taxon>
        <taxon>eudicotyledons</taxon>
        <taxon>Gunneridae</taxon>
        <taxon>Pentapetalae</taxon>
        <taxon>rosids</taxon>
        <taxon>malvids</taxon>
        <taxon>Brassicales</taxon>
        <taxon>Brassicaceae</taxon>
        <taxon>Arabideae</taxon>
        <taxon>Arabis</taxon>
    </lineage>
</organism>
<keyword evidence="4" id="KW-0472">Membrane</keyword>
<name>A0A087HD46_ARAAL</name>
<evidence type="ECO:0000256" key="2">
    <source>
        <dbReference type="ARBA" id="ARBA00022490"/>
    </source>
</evidence>
<dbReference type="EMBL" id="CM002871">
    <property type="protein sequence ID" value="KFK40048.1"/>
    <property type="molecule type" value="Genomic_DNA"/>
</dbReference>
<dbReference type="GO" id="GO:0016020">
    <property type="term" value="C:membrane"/>
    <property type="evidence" value="ECO:0007669"/>
    <property type="project" value="UniProtKB-ARBA"/>
</dbReference>
<feature type="domain" description="PX" evidence="5">
    <location>
        <begin position="528"/>
        <end position="640"/>
    </location>
</feature>
<dbReference type="Proteomes" id="UP000029120">
    <property type="component" value="Chromosome 3"/>
</dbReference>
<feature type="region of interest" description="Disordered" evidence="3">
    <location>
        <begin position="709"/>
        <end position="749"/>
    </location>
</feature>
<dbReference type="SMART" id="SM00313">
    <property type="entry name" value="PXA"/>
    <property type="match status" value="1"/>
</dbReference>
<evidence type="ECO:0000313" key="8">
    <source>
        <dbReference type="Proteomes" id="UP000029120"/>
    </source>
</evidence>
<dbReference type="InterPro" id="IPR013937">
    <property type="entry name" value="Sorting_nexin_C"/>
</dbReference>
<feature type="domain" description="PXA" evidence="6">
    <location>
        <begin position="105"/>
        <end position="288"/>
    </location>
</feature>
<dbReference type="PANTHER" id="PTHR22999:SF23">
    <property type="entry name" value="SORTING NEXIN-16"/>
    <property type="match status" value="1"/>
</dbReference>
<dbReference type="SUPFAM" id="SSF64268">
    <property type="entry name" value="PX domain"/>
    <property type="match status" value="1"/>
</dbReference>
<dbReference type="Gramene" id="KFK40048">
    <property type="protein sequence ID" value="KFK40048"/>
    <property type="gene ID" value="AALP_AA3G323000"/>
</dbReference>
<dbReference type="InterPro" id="IPR003114">
    <property type="entry name" value="Phox_assoc"/>
</dbReference>
<dbReference type="InterPro" id="IPR036871">
    <property type="entry name" value="PX_dom_sf"/>
</dbReference>
<feature type="region of interest" description="Disordered" evidence="3">
    <location>
        <begin position="364"/>
        <end position="444"/>
    </location>
</feature>
<evidence type="ECO:0000256" key="3">
    <source>
        <dbReference type="SAM" id="MobiDB-lite"/>
    </source>
</evidence>
<dbReference type="Gene3D" id="3.30.1520.10">
    <property type="entry name" value="Phox-like domain"/>
    <property type="match status" value="1"/>
</dbReference>
<keyword evidence="2" id="KW-0963">Cytoplasm</keyword>
<evidence type="ECO:0000256" key="4">
    <source>
        <dbReference type="SAM" id="Phobius"/>
    </source>
</evidence>
<reference evidence="8" key="1">
    <citation type="journal article" date="2015" name="Nat. Plants">
        <title>Genome expansion of Arabis alpina linked with retrotransposition and reduced symmetric DNA methylation.</title>
        <authorList>
            <person name="Willing E.M."/>
            <person name="Rawat V."/>
            <person name="Mandakova T."/>
            <person name="Maumus F."/>
            <person name="James G.V."/>
            <person name="Nordstroem K.J."/>
            <person name="Becker C."/>
            <person name="Warthmann N."/>
            <person name="Chica C."/>
            <person name="Szarzynska B."/>
            <person name="Zytnicki M."/>
            <person name="Albani M.C."/>
            <person name="Kiefer C."/>
            <person name="Bergonzi S."/>
            <person name="Castaings L."/>
            <person name="Mateos J.L."/>
            <person name="Berns M.C."/>
            <person name="Bujdoso N."/>
            <person name="Piofczyk T."/>
            <person name="de Lorenzo L."/>
            <person name="Barrero-Sicilia C."/>
            <person name="Mateos I."/>
            <person name="Piednoel M."/>
            <person name="Hagmann J."/>
            <person name="Chen-Min-Tao R."/>
            <person name="Iglesias-Fernandez R."/>
            <person name="Schuster S.C."/>
            <person name="Alonso-Blanco C."/>
            <person name="Roudier F."/>
            <person name="Carbonero P."/>
            <person name="Paz-Ares J."/>
            <person name="Davis S.J."/>
            <person name="Pecinka A."/>
            <person name="Quesneville H."/>
            <person name="Colot V."/>
            <person name="Lysak M.A."/>
            <person name="Weigel D."/>
            <person name="Coupland G."/>
            <person name="Schneeberger K."/>
        </authorList>
    </citation>
    <scope>NUCLEOTIDE SEQUENCE [LARGE SCALE GENOMIC DNA]</scope>
    <source>
        <strain evidence="8">cv. Pajares</strain>
    </source>
</reference>
<dbReference type="eggNOG" id="KOG2101">
    <property type="taxonomic scope" value="Eukaryota"/>
</dbReference>
<keyword evidence="4" id="KW-1133">Transmembrane helix</keyword>
<dbReference type="InterPro" id="IPR001683">
    <property type="entry name" value="PX_dom"/>
</dbReference>
<feature type="region of interest" description="Disordered" evidence="3">
    <location>
        <begin position="781"/>
        <end position="808"/>
    </location>
</feature>
<dbReference type="InterPro" id="IPR051837">
    <property type="entry name" value="SortingNexin/PXDomain-PKLike"/>
</dbReference>
<feature type="compositionally biased region" description="Polar residues" evidence="3">
    <location>
        <begin position="428"/>
        <end position="444"/>
    </location>
</feature>
<feature type="compositionally biased region" description="Basic and acidic residues" evidence="3">
    <location>
        <begin position="456"/>
        <end position="466"/>
    </location>
</feature>
<evidence type="ECO:0000259" key="5">
    <source>
        <dbReference type="PROSITE" id="PS50195"/>
    </source>
</evidence>
<dbReference type="Pfam" id="PF08628">
    <property type="entry name" value="Nexin_C"/>
    <property type="match status" value="1"/>
</dbReference>
<keyword evidence="8" id="KW-1185">Reference proteome</keyword>
<dbReference type="CDD" id="cd06872">
    <property type="entry name" value="PX_SNX19_like_plant"/>
    <property type="match status" value="1"/>
</dbReference>
<dbReference type="GO" id="GO:0035091">
    <property type="term" value="F:phosphatidylinositol binding"/>
    <property type="evidence" value="ECO:0007669"/>
    <property type="project" value="InterPro"/>
</dbReference>
<proteinExistence type="predicted"/>
<dbReference type="Pfam" id="PF00787">
    <property type="entry name" value="PX"/>
    <property type="match status" value="1"/>
</dbReference>
<dbReference type="AlphaFoldDB" id="A0A087HD46"/>
<comment type="subcellular location">
    <subcellularLocation>
        <location evidence="1">Cytoplasm</location>
    </subcellularLocation>
</comment>
<feature type="transmembrane region" description="Helical" evidence="4">
    <location>
        <begin position="16"/>
        <end position="33"/>
    </location>
</feature>
<feature type="compositionally biased region" description="Basic residues" evidence="3">
    <location>
        <begin position="375"/>
        <end position="386"/>
    </location>
</feature>
<gene>
    <name evidence="7" type="ordered locus">AALP_Aa3g323000</name>
</gene>
<accession>A0A087HD46</accession>
<evidence type="ECO:0008006" key="9">
    <source>
        <dbReference type="Google" id="ProtNLM"/>
    </source>
</evidence>
<keyword evidence="4" id="KW-0812">Transmembrane</keyword>
<evidence type="ECO:0000256" key="1">
    <source>
        <dbReference type="ARBA" id="ARBA00004496"/>
    </source>
</evidence>
<feature type="region of interest" description="Disordered" evidence="3">
    <location>
        <begin position="456"/>
        <end position="478"/>
    </location>
</feature>
<dbReference type="OrthoDB" id="120967at2759"/>
<dbReference type="SMART" id="SM00312">
    <property type="entry name" value="PX"/>
    <property type="match status" value="1"/>
</dbReference>
<dbReference type="GO" id="GO:0005768">
    <property type="term" value="C:endosome"/>
    <property type="evidence" value="ECO:0007669"/>
    <property type="project" value="UniProtKB-ARBA"/>
</dbReference>
<feature type="compositionally biased region" description="Polar residues" evidence="3">
    <location>
        <begin position="392"/>
        <end position="412"/>
    </location>
</feature>
<evidence type="ECO:0000313" key="7">
    <source>
        <dbReference type="EMBL" id="KFK40048.1"/>
    </source>
</evidence>
<dbReference type="OMA" id="CETINNT"/>
<evidence type="ECO:0000259" key="6">
    <source>
        <dbReference type="PROSITE" id="PS51207"/>
    </source>
</evidence>
<dbReference type="PANTHER" id="PTHR22999">
    <property type="entry name" value="PX SERINE/THREONINE KINASE PXK"/>
    <property type="match status" value="1"/>
</dbReference>
<protein>
    <recommendedName>
        <fullName evidence="9">PX domain-containing protein</fullName>
    </recommendedName>
</protein>
<dbReference type="PROSITE" id="PS51207">
    <property type="entry name" value="PXA"/>
    <property type="match status" value="1"/>
</dbReference>
<sequence length="1011" mass="115168">MKAMETIQDLIEEAKLRTVWWGLCIYSVTYFLTHTSNSMWMNLPMATLILCGLHTLCKKIEFRWKILPNSRQSQFSYVEKKQLSLNDPRLSTNPPPPRWKKKIDSPVVEAAINDFIDKILNDFVVNLWYSLITPDKEAPELIRGVIMDALGEISVRVKEINIVDLLTRDIVDLIGDHLEIFRRNHAAIGTDVMKTLSSQERDERLKYHLMASGELYPALISPESEYKVLQKIVAGILSVVLRPREAQCPLVRTIAREIVTCLVVQPLLNLACPERINEVIEIVINVIKEGNFEQFSGEEQSVNSASSSAFDNQAKNMSLTKVNEHKNSSIDDDRYPELPLQQRSGDWARGLEVATQRRTEVLTPENLENMWTKGRNYKKKENKKSQGKGSSVSNSVESKQKNHSPISRTSTGAEEKAVAQLPPKVSVDKQSQTQMAEDYSKSSSFEGGRHIYGVDVRKEFPSDRNKNRLKRSNSTSDLNVNPETRLALLGVGEGPLITEFYTTDFIKHNENYICDNKSPNILLGQHCAKVKCRVLGAYFEKLGSKPFAVYSIAVTDTENKTWFVKRRYSNFERLHRQLKEIPNYNLQLPPKRIFSSSTDDAFVHRRCIQLDKFLQDLLSIANVAEQHEVWDFLSDSSKNYSFGKSSSVIKTLAVNVDDAVDDMVRQFKGVSDGLMRKVVGSPLEENEHPPARHLSWSVNETNTHLSKEIATESMHSISDTEDIDKLGESSQGEGRLDSEANGWHSDNELDSKYVPPRVVRRLGEPENFPLEMENDFKSKSEVRGSSDLQHADPLTTLAHNPTGMPPAEWMPPNVSVPILNLVDKVFQLNRRGWLRRQVFWISKQILQIVMEDAVDDWLLREVCWLRKEDTVAHGIRWAQDILWPNGVFFTRLSDGQEALDETDPSEKTFQMAGQLGGMKVTKPSSFEQQLEASRRAKEIEKFLFGGAPTALVSLVGHKQYRRCARDIFYFTQSNVCIKQLTFAILELLLRSVFPELKDLLIDIRESSHQTE</sequence>
<dbReference type="PROSITE" id="PS50195">
    <property type="entry name" value="PX"/>
    <property type="match status" value="1"/>
</dbReference>